<proteinExistence type="predicted"/>
<gene>
    <name evidence="2" type="ORF">SAMN06297358_0309</name>
</gene>
<organism evidence="2 3">
    <name type="scientific">Pedobacter xixiisoli</name>
    <dbReference type="NCBI Taxonomy" id="1476464"/>
    <lineage>
        <taxon>Bacteria</taxon>
        <taxon>Pseudomonadati</taxon>
        <taxon>Bacteroidota</taxon>
        <taxon>Sphingobacteriia</taxon>
        <taxon>Sphingobacteriales</taxon>
        <taxon>Sphingobacteriaceae</taxon>
        <taxon>Pedobacter</taxon>
    </lineage>
</organism>
<evidence type="ECO:0000313" key="2">
    <source>
        <dbReference type="EMBL" id="SOD11738.1"/>
    </source>
</evidence>
<dbReference type="Proteomes" id="UP000219281">
    <property type="component" value="Unassembled WGS sequence"/>
</dbReference>
<dbReference type="AlphaFoldDB" id="A0A285ZQ35"/>
<dbReference type="OrthoDB" id="1151161at2"/>
<name>A0A285ZQ35_9SPHI</name>
<reference evidence="3" key="1">
    <citation type="submission" date="2017-09" db="EMBL/GenBank/DDBJ databases">
        <authorList>
            <person name="Varghese N."/>
            <person name="Submissions S."/>
        </authorList>
    </citation>
    <scope>NUCLEOTIDE SEQUENCE [LARGE SCALE GENOMIC DNA]</scope>
    <source>
        <strain evidence="3">CGMCC 1.12803</strain>
    </source>
</reference>
<sequence length="94" mass="10690">MEGKSQHLETTDPNVFGKILAVVILGFGICLVIGAIKNWNWLYAEYKHYQNNWSMGQISRYLGRKTARIIGFMGGILMLCIGIFLSYYALIIKN</sequence>
<dbReference type="InterPro" id="IPR029087">
    <property type="entry name" value="Imm17"/>
</dbReference>
<dbReference type="RefSeq" id="WP_097127891.1">
    <property type="nucleotide sequence ID" value="NZ_OCMT01000001.1"/>
</dbReference>
<feature type="transmembrane region" description="Helical" evidence="1">
    <location>
        <begin position="15"/>
        <end position="36"/>
    </location>
</feature>
<dbReference type="EMBL" id="OCMT01000001">
    <property type="protein sequence ID" value="SOD11738.1"/>
    <property type="molecule type" value="Genomic_DNA"/>
</dbReference>
<keyword evidence="1" id="KW-1133">Transmembrane helix</keyword>
<evidence type="ECO:0000256" key="1">
    <source>
        <dbReference type="SAM" id="Phobius"/>
    </source>
</evidence>
<feature type="transmembrane region" description="Helical" evidence="1">
    <location>
        <begin position="69"/>
        <end position="91"/>
    </location>
</feature>
<keyword evidence="3" id="KW-1185">Reference proteome</keyword>
<keyword evidence="1" id="KW-0472">Membrane</keyword>
<accession>A0A285ZQ35</accession>
<protein>
    <submittedName>
        <fullName evidence="2">Immunity protein 17</fullName>
    </submittedName>
</protein>
<evidence type="ECO:0000313" key="3">
    <source>
        <dbReference type="Proteomes" id="UP000219281"/>
    </source>
</evidence>
<keyword evidence="1" id="KW-0812">Transmembrane</keyword>
<dbReference type="Pfam" id="PF15562">
    <property type="entry name" value="Imm17"/>
    <property type="match status" value="1"/>
</dbReference>